<dbReference type="EMBL" id="QKYT01000003">
    <property type="protein sequence ID" value="RIA99566.1"/>
    <property type="molecule type" value="Genomic_DNA"/>
</dbReference>
<feature type="domain" description="F-box" evidence="1">
    <location>
        <begin position="79"/>
        <end position="125"/>
    </location>
</feature>
<reference evidence="2 3" key="1">
    <citation type="submission" date="2018-06" db="EMBL/GenBank/DDBJ databases">
        <title>Comparative genomics reveals the genomic features of Rhizophagus irregularis, R. cerebriforme, R. diaphanum and Gigaspora rosea, and their symbiotic lifestyle signature.</title>
        <authorList>
            <person name="Morin E."/>
            <person name="San Clemente H."/>
            <person name="Chen E.C.H."/>
            <person name="De La Providencia I."/>
            <person name="Hainaut M."/>
            <person name="Kuo A."/>
            <person name="Kohler A."/>
            <person name="Murat C."/>
            <person name="Tang N."/>
            <person name="Roy S."/>
            <person name="Loubradou J."/>
            <person name="Henrissat B."/>
            <person name="Grigoriev I.V."/>
            <person name="Corradi N."/>
            <person name="Roux C."/>
            <person name="Martin F.M."/>
        </authorList>
    </citation>
    <scope>NUCLEOTIDE SEQUENCE [LARGE SCALE GENOMIC DNA]</scope>
    <source>
        <strain evidence="2 3">DAOM 227022</strain>
    </source>
</reference>
<evidence type="ECO:0000313" key="3">
    <source>
        <dbReference type="Proteomes" id="UP000265703"/>
    </source>
</evidence>
<evidence type="ECO:0000259" key="1">
    <source>
        <dbReference type="Pfam" id="PF12937"/>
    </source>
</evidence>
<protein>
    <recommendedName>
        <fullName evidence="1">F-box domain-containing protein</fullName>
    </recommendedName>
</protein>
<keyword evidence="3" id="KW-1185">Reference proteome</keyword>
<accession>A0A397TRM7</accession>
<dbReference type="OrthoDB" id="2306629at2759"/>
<name>A0A397TRM7_9GLOM</name>
<dbReference type="STRING" id="658196.A0A397TRM7"/>
<gene>
    <name evidence="2" type="ORF">C1645_747134</name>
</gene>
<comment type="caution">
    <text evidence="2">The sequence shown here is derived from an EMBL/GenBank/DDBJ whole genome shotgun (WGS) entry which is preliminary data.</text>
</comment>
<dbReference type="InterPro" id="IPR001810">
    <property type="entry name" value="F-box_dom"/>
</dbReference>
<dbReference type="SUPFAM" id="SSF81383">
    <property type="entry name" value="F-box domain"/>
    <property type="match status" value="1"/>
</dbReference>
<organism evidence="2 3">
    <name type="scientific">Glomus cerebriforme</name>
    <dbReference type="NCBI Taxonomy" id="658196"/>
    <lineage>
        <taxon>Eukaryota</taxon>
        <taxon>Fungi</taxon>
        <taxon>Fungi incertae sedis</taxon>
        <taxon>Mucoromycota</taxon>
        <taxon>Glomeromycotina</taxon>
        <taxon>Glomeromycetes</taxon>
        <taxon>Glomerales</taxon>
        <taxon>Glomeraceae</taxon>
        <taxon>Glomus</taxon>
    </lineage>
</organism>
<dbReference type="AlphaFoldDB" id="A0A397TRM7"/>
<sequence length="600" mass="69272">MANYCFLIRHILELLRNKDLKTGEATSKTTTIKQFFEINRDQEIFNDIGNYEHVNEITSEKPKILREFSLEVNSTAELTSLPTECLERIFKDVDNNNEHSGLFSCLLVCRSWCRNIVPILWARPFDKLPKDSRYKLIRTYITCLSDEEKSCLNSQLIKHGIRIPYTTHSLFNYSIYLKELSYVELYQSVDSGIKHYRKSFIGYNTYKLTSLIAKSICRMFLAKNTTDSSLHLQSFKIDKHFIQMDTFPELDLFSKVYPGLSQITNFTLDYDPYSENLVKFLQYFPSLCTGLNSLNITLPYFETKPIIIDLLISIIKKQRSIRDFNLSGARIGADVIIPILLSVHSNNLISLKFQNVEFNNVDLSLLMSCRRLETLTIYHCTGLNRSSLPLTNNSNNYNSIILKSLNIGCSPKYPQIPTIILESPLGTTCRELCLDLITPEIVNVTKRNCQNVTTLKLRDHFISINKNDSESLINNLFHGLLLERLIISISPKNSDYEELNIHGRDLPASCWYLKLQCGFSVRHLYDLMLSDECEASISVLIVDYLKLHIGHLMIIRDLAKEKGTLKYLGICGKKEFDKEELEVIKDLQYKYKVNVNLNEI</sequence>
<dbReference type="Proteomes" id="UP000265703">
    <property type="component" value="Unassembled WGS sequence"/>
</dbReference>
<evidence type="ECO:0000313" key="2">
    <source>
        <dbReference type="EMBL" id="RIA99566.1"/>
    </source>
</evidence>
<dbReference type="InterPro" id="IPR036047">
    <property type="entry name" value="F-box-like_dom_sf"/>
</dbReference>
<proteinExistence type="predicted"/>
<dbReference type="Pfam" id="PF12937">
    <property type="entry name" value="F-box-like"/>
    <property type="match status" value="1"/>
</dbReference>